<reference evidence="1" key="1">
    <citation type="submission" date="2020-08" db="EMBL/GenBank/DDBJ databases">
        <title>Multicomponent nature underlies the extraordinary mechanical properties of spider dragline silk.</title>
        <authorList>
            <person name="Kono N."/>
            <person name="Nakamura H."/>
            <person name="Mori M."/>
            <person name="Yoshida Y."/>
            <person name="Ohtoshi R."/>
            <person name="Malay A.D."/>
            <person name="Moran D.A.P."/>
            <person name="Tomita M."/>
            <person name="Numata K."/>
            <person name="Arakawa K."/>
        </authorList>
    </citation>
    <scope>NUCLEOTIDE SEQUENCE</scope>
</reference>
<dbReference type="Proteomes" id="UP000887013">
    <property type="component" value="Unassembled WGS sequence"/>
</dbReference>
<evidence type="ECO:0000313" key="1">
    <source>
        <dbReference type="EMBL" id="GFS47013.1"/>
    </source>
</evidence>
<protein>
    <submittedName>
        <fullName evidence="1">Uncharacterized protein</fullName>
    </submittedName>
</protein>
<evidence type="ECO:0000313" key="2">
    <source>
        <dbReference type="Proteomes" id="UP000887013"/>
    </source>
</evidence>
<dbReference type="AlphaFoldDB" id="A0A8X6IIA7"/>
<sequence length="90" mass="10878">MIPYFGQHFRKRRKQESNLNYWFRRRTLQGSDERSVFLDGPRRRDLHLHFHLQKIWVAEASEKELGCGQKELRVGFVNSGHVHTFNNNRL</sequence>
<keyword evidence="2" id="KW-1185">Reference proteome</keyword>
<accession>A0A8X6IIA7</accession>
<name>A0A8X6IIA7_NEPPI</name>
<gene>
    <name evidence="1" type="ORF">NPIL_542891</name>
</gene>
<organism evidence="1 2">
    <name type="scientific">Nephila pilipes</name>
    <name type="common">Giant wood spider</name>
    <name type="synonym">Nephila maculata</name>
    <dbReference type="NCBI Taxonomy" id="299642"/>
    <lineage>
        <taxon>Eukaryota</taxon>
        <taxon>Metazoa</taxon>
        <taxon>Ecdysozoa</taxon>
        <taxon>Arthropoda</taxon>
        <taxon>Chelicerata</taxon>
        <taxon>Arachnida</taxon>
        <taxon>Araneae</taxon>
        <taxon>Araneomorphae</taxon>
        <taxon>Entelegynae</taxon>
        <taxon>Araneoidea</taxon>
        <taxon>Nephilidae</taxon>
        <taxon>Nephila</taxon>
    </lineage>
</organism>
<proteinExistence type="predicted"/>
<comment type="caution">
    <text evidence="1">The sequence shown here is derived from an EMBL/GenBank/DDBJ whole genome shotgun (WGS) entry which is preliminary data.</text>
</comment>
<dbReference type="EMBL" id="BMAW01090905">
    <property type="protein sequence ID" value="GFS47013.1"/>
    <property type="molecule type" value="Genomic_DNA"/>
</dbReference>